<proteinExistence type="predicted"/>
<keyword evidence="3" id="KW-1185">Reference proteome</keyword>
<accession>A0A3S3R9Z5</accession>
<dbReference type="EMBL" id="MTKO01000028">
    <property type="protein sequence ID" value="RWX47738.1"/>
    <property type="molecule type" value="Genomic_DNA"/>
</dbReference>
<feature type="region of interest" description="Disordered" evidence="1">
    <location>
        <begin position="1"/>
        <end position="36"/>
    </location>
</feature>
<evidence type="ECO:0000313" key="3">
    <source>
        <dbReference type="Proteomes" id="UP000287853"/>
    </source>
</evidence>
<comment type="caution">
    <text evidence="2">The sequence shown here is derived from an EMBL/GenBank/DDBJ whole genome shotgun (WGS) entry which is preliminary data.</text>
</comment>
<gene>
    <name evidence="2" type="ORF">H206_06975</name>
</gene>
<organism evidence="2 3">
    <name type="scientific">Candidatus Electrothrix aarhusensis</name>
    <dbReference type="NCBI Taxonomy" id="1859131"/>
    <lineage>
        <taxon>Bacteria</taxon>
        <taxon>Pseudomonadati</taxon>
        <taxon>Thermodesulfobacteriota</taxon>
        <taxon>Desulfobulbia</taxon>
        <taxon>Desulfobulbales</taxon>
        <taxon>Desulfobulbaceae</taxon>
        <taxon>Candidatus Electrothrix</taxon>
    </lineage>
</organism>
<evidence type="ECO:0000313" key="2">
    <source>
        <dbReference type="EMBL" id="RWX47738.1"/>
    </source>
</evidence>
<protein>
    <submittedName>
        <fullName evidence="2">Uncharacterized protein</fullName>
    </submittedName>
</protein>
<name>A0A3S3R9Z5_9BACT</name>
<evidence type="ECO:0000256" key="1">
    <source>
        <dbReference type="SAM" id="MobiDB-lite"/>
    </source>
</evidence>
<sequence>MPSLMTSIEVAKEKRTNSSEPKATPGTEATLASSRK</sequence>
<dbReference type="AlphaFoldDB" id="A0A3S3R9Z5"/>
<dbReference type="Proteomes" id="UP000287853">
    <property type="component" value="Unassembled WGS sequence"/>
</dbReference>
<reference evidence="2 3" key="1">
    <citation type="submission" date="2017-01" db="EMBL/GenBank/DDBJ databases">
        <title>The cable genome- insights into the physiology and evolution of filamentous bacteria capable of sulfide oxidation via long distance electron transfer.</title>
        <authorList>
            <person name="Schreiber L."/>
            <person name="Bjerg J.T."/>
            <person name="Boggild A."/>
            <person name="Van De Vossenberg J."/>
            <person name="Meysman F."/>
            <person name="Nielsen L.P."/>
            <person name="Schramm A."/>
            <person name="Kjeldsen K.U."/>
        </authorList>
    </citation>
    <scope>NUCLEOTIDE SEQUENCE [LARGE SCALE GENOMIC DNA]</scope>
    <source>
        <strain evidence="2">MCF</strain>
    </source>
</reference>